<dbReference type="GO" id="GO:0005471">
    <property type="term" value="F:ATP:ADP antiporter activity"/>
    <property type="evidence" value="ECO:0007669"/>
    <property type="project" value="UniProtKB-UniRule"/>
</dbReference>
<evidence type="ECO:0000313" key="18">
    <source>
        <dbReference type="EMBL" id="CAF1632362.1"/>
    </source>
</evidence>
<evidence type="ECO:0000256" key="14">
    <source>
        <dbReference type="PROSITE-ProRule" id="PRU00282"/>
    </source>
</evidence>
<keyword evidence="4 15" id="KW-0813">Transport</keyword>
<keyword evidence="9 16" id="KW-1133">Transmembrane helix</keyword>
<feature type="transmembrane region" description="Helical" evidence="16">
    <location>
        <begin position="99"/>
        <end position="121"/>
    </location>
</feature>
<evidence type="ECO:0000256" key="10">
    <source>
        <dbReference type="ARBA" id="ARBA00023128"/>
    </source>
</evidence>
<evidence type="ECO:0000256" key="9">
    <source>
        <dbReference type="ARBA" id="ARBA00022989"/>
    </source>
</evidence>
<evidence type="ECO:0000256" key="5">
    <source>
        <dbReference type="ARBA" id="ARBA00022449"/>
    </source>
</evidence>
<comment type="subcellular location">
    <subcellularLocation>
        <location evidence="16">Membrane</location>
        <topology evidence="16">Multi-pass membrane protein</topology>
    </subcellularLocation>
    <subcellularLocation>
        <location evidence="1">Mitochondrion inner membrane</location>
        <topology evidence="1">Multi-pass membrane protein</topology>
    </subcellularLocation>
</comment>
<evidence type="ECO:0000256" key="1">
    <source>
        <dbReference type="ARBA" id="ARBA00004448"/>
    </source>
</evidence>
<dbReference type="EMBL" id="CAJNOI010002099">
    <property type="protein sequence ID" value="CAF1457756.1"/>
    <property type="molecule type" value="Genomic_DNA"/>
</dbReference>
<evidence type="ECO:0000313" key="19">
    <source>
        <dbReference type="Proteomes" id="UP000663832"/>
    </source>
</evidence>
<comment type="caution">
    <text evidence="16">Lacks conserved residue(s) required for the propagation of feature annotation.</text>
</comment>
<dbReference type="SUPFAM" id="SSF103506">
    <property type="entry name" value="Mitochondrial carrier"/>
    <property type="match status" value="1"/>
</dbReference>
<comment type="subunit">
    <text evidence="3 16">Monomer.</text>
</comment>
<keyword evidence="7" id="KW-0677">Repeat</keyword>
<feature type="non-terminal residue" evidence="17">
    <location>
        <position position="1"/>
    </location>
</feature>
<evidence type="ECO:0000256" key="4">
    <source>
        <dbReference type="ARBA" id="ARBA00022448"/>
    </source>
</evidence>
<evidence type="ECO:0000313" key="20">
    <source>
        <dbReference type="Proteomes" id="UP000663877"/>
    </source>
</evidence>
<proteinExistence type="inferred from homology"/>
<feature type="transmembrane region" description="Helical" evidence="16">
    <location>
        <begin position="46"/>
        <end position="64"/>
    </location>
</feature>
<dbReference type="GO" id="GO:1990544">
    <property type="term" value="P:mitochondrial ATP transmembrane transport"/>
    <property type="evidence" value="ECO:0007669"/>
    <property type="project" value="InterPro"/>
</dbReference>
<dbReference type="InterPro" id="IPR023395">
    <property type="entry name" value="MCP_dom_sf"/>
</dbReference>
<dbReference type="GO" id="GO:0005743">
    <property type="term" value="C:mitochondrial inner membrane"/>
    <property type="evidence" value="ECO:0007669"/>
    <property type="project" value="UniProtKB-SubCell"/>
</dbReference>
<comment type="similarity">
    <text evidence="2 15">Belongs to the mitochondrial carrier (TC 2.A.29) family.</text>
</comment>
<evidence type="ECO:0000313" key="17">
    <source>
        <dbReference type="EMBL" id="CAF1457756.1"/>
    </source>
</evidence>
<evidence type="ECO:0000256" key="8">
    <source>
        <dbReference type="ARBA" id="ARBA00022792"/>
    </source>
</evidence>
<dbReference type="Proteomes" id="UP000663877">
    <property type="component" value="Unassembled WGS sequence"/>
</dbReference>
<keyword evidence="8" id="KW-0999">Mitochondrion inner membrane</keyword>
<comment type="catalytic activity">
    <reaction evidence="12">
        <text>ADP(in) + ATP(out) = ADP(out) + ATP(in)</text>
        <dbReference type="Rhea" id="RHEA:34999"/>
        <dbReference type="ChEBI" id="CHEBI:30616"/>
        <dbReference type="ChEBI" id="CHEBI:456216"/>
    </reaction>
    <physiologicalReaction direction="left-to-right" evidence="12">
        <dbReference type="Rhea" id="RHEA:35000"/>
    </physiologicalReaction>
</comment>
<dbReference type="GO" id="GO:0140021">
    <property type="term" value="P:mitochondrial ADP transmembrane transport"/>
    <property type="evidence" value="ECO:0007669"/>
    <property type="project" value="InterPro"/>
</dbReference>
<dbReference type="EMBL" id="CAJNOM010002424">
    <property type="protein sequence ID" value="CAF1632362.1"/>
    <property type="molecule type" value="Genomic_DNA"/>
</dbReference>
<dbReference type="InterPro" id="IPR002113">
    <property type="entry name" value="ADT_euk_type"/>
</dbReference>
<dbReference type="InterPro" id="IPR018108">
    <property type="entry name" value="MCP_transmembrane"/>
</dbReference>
<keyword evidence="6 14" id="KW-0812">Transmembrane</keyword>
<dbReference type="InterPro" id="IPR002067">
    <property type="entry name" value="MCP"/>
</dbReference>
<dbReference type="Pfam" id="PF00153">
    <property type="entry name" value="Mito_carr"/>
    <property type="match status" value="1"/>
</dbReference>
<keyword evidence="19" id="KW-1185">Reference proteome</keyword>
<dbReference type="OrthoDB" id="270584at2759"/>
<reference evidence="17" key="1">
    <citation type="submission" date="2021-02" db="EMBL/GenBank/DDBJ databases">
        <authorList>
            <person name="Nowell W R."/>
        </authorList>
    </citation>
    <scope>NUCLEOTIDE SEQUENCE</scope>
</reference>
<keyword evidence="11 14" id="KW-0472">Membrane</keyword>
<dbReference type="PANTHER" id="PTHR45635">
    <property type="entry name" value="ADP,ATP CARRIER PROTEIN 1-RELATED-RELATED"/>
    <property type="match status" value="1"/>
</dbReference>
<keyword evidence="10" id="KW-0496">Mitochondrion</keyword>
<comment type="function">
    <text evidence="13">ADP:ATP antiporter that mediates import of ADP into the mitochondrial matrix for ATP synthesis, and export of ATP out to fuel the cell. Cycles between the cytoplasmic-open state (c-state) and the matrix-open state (m-state): operates by the alternating access mechanism with a single substrate-binding site intermittently exposed to either the cytosolic (c-state) or matrix (m-state) side of the inner mitochondrial membrane.</text>
</comment>
<comment type="caution">
    <text evidence="17">The sequence shown here is derived from an EMBL/GenBank/DDBJ whole genome shotgun (WGS) entry which is preliminary data.</text>
</comment>
<gene>
    <name evidence="17" type="ORF">BJG266_LOCUS40805</name>
    <name evidence="18" type="ORF">QVE165_LOCUS57685</name>
</gene>
<name>A0A815Q5D2_9BILA</name>
<organism evidence="17 20">
    <name type="scientific">Adineta steineri</name>
    <dbReference type="NCBI Taxonomy" id="433720"/>
    <lineage>
        <taxon>Eukaryota</taxon>
        <taxon>Metazoa</taxon>
        <taxon>Spiralia</taxon>
        <taxon>Gnathifera</taxon>
        <taxon>Rotifera</taxon>
        <taxon>Eurotatoria</taxon>
        <taxon>Bdelloidea</taxon>
        <taxon>Adinetida</taxon>
        <taxon>Adinetidae</taxon>
        <taxon>Adineta</taxon>
    </lineage>
</organism>
<evidence type="ECO:0000256" key="13">
    <source>
        <dbReference type="ARBA" id="ARBA00045250"/>
    </source>
</evidence>
<feature type="transmembrane region" description="Helical" evidence="16">
    <location>
        <begin position="7"/>
        <end position="26"/>
    </location>
</feature>
<evidence type="ECO:0000256" key="2">
    <source>
        <dbReference type="ARBA" id="ARBA00006375"/>
    </source>
</evidence>
<protein>
    <recommendedName>
        <fullName evidence="16">ADP/ATP translocase</fullName>
    </recommendedName>
    <alternativeName>
        <fullName evidence="16">ADP,ATP carrier protein</fullName>
    </alternativeName>
</protein>
<evidence type="ECO:0000256" key="3">
    <source>
        <dbReference type="ARBA" id="ARBA00011245"/>
    </source>
</evidence>
<keyword evidence="5" id="KW-0050">Antiport</keyword>
<accession>A0A815Q5D2</accession>
<dbReference type="PANTHER" id="PTHR45635:SF14">
    <property type="entry name" value="ADP_ATP TRANSLOCASE"/>
    <property type="match status" value="1"/>
</dbReference>
<comment type="function">
    <text evidence="16">Catalyzes the exchange of ADP and ATP across the membrane.</text>
</comment>
<dbReference type="PROSITE" id="PS50920">
    <property type="entry name" value="SOLCAR"/>
    <property type="match status" value="1"/>
</dbReference>
<evidence type="ECO:0000256" key="16">
    <source>
        <dbReference type="RuleBase" id="RU368008"/>
    </source>
</evidence>
<feature type="repeat" description="Solcar" evidence="14">
    <location>
        <begin position="38"/>
        <end position="128"/>
    </location>
</feature>
<dbReference type="GO" id="GO:1901029">
    <property type="term" value="P:negative regulation of mitochondrial outer membrane permeabilization involved in apoptotic signaling pathway"/>
    <property type="evidence" value="ECO:0007669"/>
    <property type="project" value="TreeGrafter"/>
</dbReference>
<evidence type="ECO:0000256" key="15">
    <source>
        <dbReference type="RuleBase" id="RU000488"/>
    </source>
</evidence>
<dbReference type="Proteomes" id="UP000663832">
    <property type="component" value="Unassembled WGS sequence"/>
</dbReference>
<sequence>MTSRQKSSLNFVETFVLSGAAAMVSRTMKTPADKWAYFVTYQTRDIGGIAGALSLGCMYSLVNARQRRLADFKLGKSKLTFNSLIDVYRKTLLTEGIGGLYRGFVIACLHAIIYRGCYFGFYDTLKTILLGQNPNFFLSFILAYGVTAVSDLIAWPFDTIRR</sequence>
<evidence type="ECO:0000256" key="7">
    <source>
        <dbReference type="ARBA" id="ARBA00022737"/>
    </source>
</evidence>
<dbReference type="AlphaFoldDB" id="A0A815Q5D2"/>
<feature type="transmembrane region" description="Helical" evidence="16">
    <location>
        <begin position="136"/>
        <end position="157"/>
    </location>
</feature>
<evidence type="ECO:0000256" key="6">
    <source>
        <dbReference type="ARBA" id="ARBA00022692"/>
    </source>
</evidence>
<dbReference type="Gene3D" id="1.50.40.10">
    <property type="entry name" value="Mitochondrial carrier domain"/>
    <property type="match status" value="1"/>
</dbReference>
<evidence type="ECO:0000256" key="12">
    <source>
        <dbReference type="ARBA" id="ARBA00024143"/>
    </source>
</evidence>
<evidence type="ECO:0000256" key="11">
    <source>
        <dbReference type="ARBA" id="ARBA00023136"/>
    </source>
</evidence>
<dbReference type="PRINTS" id="PR00926">
    <property type="entry name" value="MITOCARRIER"/>
</dbReference>